<evidence type="ECO:0000313" key="2">
    <source>
        <dbReference type="EMBL" id="MBC8592515.1"/>
    </source>
</evidence>
<keyword evidence="3" id="KW-1185">Reference proteome</keyword>
<gene>
    <name evidence="2" type="ORF">H8744_04495</name>
</gene>
<protein>
    <submittedName>
        <fullName evidence="2">M6 family metalloprotease domain-containing protein</fullName>
    </submittedName>
</protein>
<organism evidence="2 3">
    <name type="scientific">Jilunia laotingensis</name>
    <dbReference type="NCBI Taxonomy" id="2763675"/>
    <lineage>
        <taxon>Bacteria</taxon>
        <taxon>Pseudomonadati</taxon>
        <taxon>Bacteroidota</taxon>
        <taxon>Bacteroidia</taxon>
        <taxon>Bacteroidales</taxon>
        <taxon>Bacteroidaceae</taxon>
        <taxon>Jilunia</taxon>
    </lineage>
</organism>
<sequence>MKHSRRFAKQGVLSLALWLFLSCWMTTLQAVPAKRIVRTVMQPDGSTISTVLQGDELFHYLSTTDGIMIQKAPDGFMKYATVNSRGLLSAGEFIAHDPTERTEAETAYIEKIDNTRIENAVTQMRSRPYMPPWQTEAQKSKFPNQGTVKGLIILAQYQDVKFSDGNTNQEFHDMMNVEGYSKNGASGSARDYFMDQSSGLFTPEFDVVGPVTLPKKMSYYGANSYTGQDQNPAEMVVDACYIADTLLNVDFSQYDFDDDGKVDLVFIIYAGYAEAQGGPANSIWPHAWTLENAKIRNVRMDGKLINSYACTAELSGSTGTTMDGIGTFCHEFSHCLGLPDIYDTRYSGLVGMGAWSLMDYGAYNNRSRTPAGYSAYERYSVGWLTPTELTEPQRNLQLSPMNTTNKAYMIRSDENPDEYYTIENRQNTGWDKHLPGHGMVIVHVDYVPSIWEDNVVNSATSKYAHLQIVPADNELVDFTGDAFPGKNKNTAFADDTRPAAKLNTGEYLGKPISKIEEKDGIITFDFMYYVATPVAQEATDIEGDHFTAHWTPVKLATEYTLKVAAGRTGKAAIKEDFSKCIEGSIEVPDGQDIASSLDKYTSTPQWTGEEIYQAGGYCRIGSKESQGKLITPLLDFSGEKEFTLCCNAIGSKNLFNGFEFGILDTNGNVLQSKIVIMNTKEQKIYWILNVEGQTGYVYIKTKAPAYFNEISIYNGNVRESLEKEEPLPEPEEFSKEIKGITETSCVVTGLKGNKRYIYNVIAQSGEETSALSNKVMLQTTEFSGIASASATDREVHTQKGAVRFVTDSAETVRICTISGMPVYSGTSHEGANNIPLPEGLYILSIGTERYKILIL</sequence>
<dbReference type="EMBL" id="JACRTF010000001">
    <property type="protein sequence ID" value="MBC8592515.1"/>
    <property type="molecule type" value="Genomic_DNA"/>
</dbReference>
<dbReference type="PANTHER" id="PTHR41775">
    <property type="entry name" value="SECRETED PROTEIN-RELATED"/>
    <property type="match status" value="1"/>
</dbReference>
<dbReference type="SUPFAM" id="SSF55486">
    <property type="entry name" value="Metalloproteases ('zincins'), catalytic domain"/>
    <property type="match status" value="1"/>
</dbReference>
<feature type="domain" description="Peptidase M6-like" evidence="1">
    <location>
        <begin position="158"/>
        <end position="377"/>
    </location>
</feature>
<dbReference type="Proteomes" id="UP000651085">
    <property type="component" value="Unassembled WGS sequence"/>
</dbReference>
<dbReference type="InterPro" id="IPR013783">
    <property type="entry name" value="Ig-like_fold"/>
</dbReference>
<dbReference type="PANTHER" id="PTHR41775:SF1">
    <property type="entry name" value="PEPTIDASE M6-LIKE DOMAIN-CONTAINING PROTEIN"/>
    <property type="match status" value="1"/>
</dbReference>
<comment type="caution">
    <text evidence="2">The sequence shown here is derived from an EMBL/GenBank/DDBJ whole genome shotgun (WGS) entry which is preliminary data.</text>
</comment>
<dbReference type="InterPro" id="IPR003961">
    <property type="entry name" value="FN3_dom"/>
</dbReference>
<keyword evidence="2" id="KW-0482">Metalloprotease</keyword>
<dbReference type="RefSeq" id="WP_262433690.1">
    <property type="nucleotide sequence ID" value="NZ_JACRTF010000001.1"/>
</dbReference>
<name>A0A926IPH2_9BACT</name>
<keyword evidence="2" id="KW-0645">Protease</keyword>
<dbReference type="GO" id="GO:0006508">
    <property type="term" value="P:proteolysis"/>
    <property type="evidence" value="ECO:0007669"/>
    <property type="project" value="InterPro"/>
</dbReference>
<dbReference type="CDD" id="cd00063">
    <property type="entry name" value="FN3"/>
    <property type="match status" value="1"/>
</dbReference>
<evidence type="ECO:0000259" key="1">
    <source>
        <dbReference type="Pfam" id="PF05547"/>
    </source>
</evidence>
<accession>A0A926IPH2</accession>
<dbReference type="NCBIfam" id="TIGR03296">
    <property type="entry name" value="M6dom_TIGR03296"/>
    <property type="match status" value="1"/>
</dbReference>
<proteinExistence type="predicted"/>
<dbReference type="PROSITE" id="PS51257">
    <property type="entry name" value="PROKAR_LIPOPROTEIN"/>
    <property type="match status" value="1"/>
</dbReference>
<dbReference type="InterPro" id="IPR008757">
    <property type="entry name" value="Peptidase_M6-like_domain"/>
</dbReference>
<dbReference type="InterPro" id="IPR036116">
    <property type="entry name" value="FN3_sf"/>
</dbReference>
<keyword evidence="2" id="KW-0378">Hydrolase</keyword>
<dbReference type="Gene3D" id="2.60.40.10">
    <property type="entry name" value="Immunoglobulins"/>
    <property type="match status" value="1"/>
</dbReference>
<dbReference type="AlphaFoldDB" id="A0A926IPH2"/>
<dbReference type="Pfam" id="PF05547">
    <property type="entry name" value="Peptidase_M6"/>
    <property type="match status" value="1"/>
</dbReference>
<dbReference type="SUPFAM" id="SSF49265">
    <property type="entry name" value="Fibronectin type III"/>
    <property type="match status" value="1"/>
</dbReference>
<reference evidence="2" key="1">
    <citation type="submission" date="2020-08" db="EMBL/GenBank/DDBJ databases">
        <title>Genome public.</title>
        <authorList>
            <person name="Liu C."/>
            <person name="Sun Q."/>
        </authorList>
    </citation>
    <scope>NUCLEOTIDE SEQUENCE</scope>
    <source>
        <strain evidence="2">N12</strain>
    </source>
</reference>
<dbReference type="GO" id="GO:0008237">
    <property type="term" value="F:metallopeptidase activity"/>
    <property type="evidence" value="ECO:0007669"/>
    <property type="project" value="UniProtKB-KW"/>
</dbReference>
<evidence type="ECO:0000313" key="3">
    <source>
        <dbReference type="Proteomes" id="UP000651085"/>
    </source>
</evidence>